<sequence>MSQLARNNNGENNVARLSPIRMPWFDNSELIRSLGKTRVGRVTNPAMQNREDDILEVLKTEPFSFNQWMVSIVRWEPVIRNNYPSDITFWVRIIGVPVEISTDRDFRRIGNELGTVREVDEVNAMVKVTIDSTIPLCFEISVQFVTGGDMADVKMEYEKLLGYCATRFSLCHDKESCPESDLHEDDVLVDEVKHMSESN</sequence>
<reference evidence="1" key="1">
    <citation type="submission" date="2019-07" db="EMBL/GenBank/DDBJ databases">
        <authorList>
            <person name="Dittberner H."/>
        </authorList>
    </citation>
    <scope>NUCLEOTIDE SEQUENCE [LARGE SCALE GENOMIC DNA]</scope>
</reference>
<gene>
    <name evidence="1" type="ORF">ANE_LOCUS19854</name>
</gene>
<protein>
    <recommendedName>
        <fullName evidence="3">DUF4283 domain-containing protein</fullName>
    </recommendedName>
</protein>
<organism evidence="1 2">
    <name type="scientific">Arabis nemorensis</name>
    <dbReference type="NCBI Taxonomy" id="586526"/>
    <lineage>
        <taxon>Eukaryota</taxon>
        <taxon>Viridiplantae</taxon>
        <taxon>Streptophyta</taxon>
        <taxon>Embryophyta</taxon>
        <taxon>Tracheophyta</taxon>
        <taxon>Spermatophyta</taxon>
        <taxon>Magnoliopsida</taxon>
        <taxon>eudicotyledons</taxon>
        <taxon>Gunneridae</taxon>
        <taxon>Pentapetalae</taxon>
        <taxon>rosids</taxon>
        <taxon>malvids</taxon>
        <taxon>Brassicales</taxon>
        <taxon>Brassicaceae</taxon>
        <taxon>Arabideae</taxon>
        <taxon>Arabis</taxon>
    </lineage>
</organism>
<dbReference type="OrthoDB" id="1048572at2759"/>
<keyword evidence="2" id="KW-1185">Reference proteome</keyword>
<name>A0A565C712_9BRAS</name>
<dbReference type="InterPro" id="IPR040256">
    <property type="entry name" value="At4g02000-like"/>
</dbReference>
<dbReference type="Proteomes" id="UP000489600">
    <property type="component" value="Unassembled WGS sequence"/>
</dbReference>
<proteinExistence type="predicted"/>
<dbReference type="AlphaFoldDB" id="A0A565C712"/>
<evidence type="ECO:0008006" key="3">
    <source>
        <dbReference type="Google" id="ProtNLM"/>
    </source>
</evidence>
<comment type="caution">
    <text evidence="1">The sequence shown here is derived from an EMBL/GenBank/DDBJ whole genome shotgun (WGS) entry which is preliminary data.</text>
</comment>
<evidence type="ECO:0000313" key="1">
    <source>
        <dbReference type="EMBL" id="VVB09410.1"/>
    </source>
</evidence>
<dbReference type="PANTHER" id="PTHR31286:SF178">
    <property type="entry name" value="DUF4283 DOMAIN-CONTAINING PROTEIN"/>
    <property type="match status" value="1"/>
</dbReference>
<accession>A0A565C712</accession>
<dbReference type="EMBL" id="CABITT030000006">
    <property type="protein sequence ID" value="VVB09410.1"/>
    <property type="molecule type" value="Genomic_DNA"/>
</dbReference>
<evidence type="ECO:0000313" key="2">
    <source>
        <dbReference type="Proteomes" id="UP000489600"/>
    </source>
</evidence>
<dbReference type="PANTHER" id="PTHR31286">
    <property type="entry name" value="GLYCINE-RICH CELL WALL STRUCTURAL PROTEIN 1.8-LIKE"/>
    <property type="match status" value="1"/>
</dbReference>